<gene>
    <name evidence="1" type="ORF">TU35_004570</name>
</gene>
<evidence type="ECO:0000313" key="2">
    <source>
        <dbReference type="Proteomes" id="UP000033636"/>
    </source>
</evidence>
<sequence>MYLERLLGALRGYKRIAIITHRHADLDAIGCANVLRDVLSALGYDAVVVCPEGAAREARQYADCVEEVPPGLEAAVLVDVATLAQVPRLDVPYAVVDHHVVGDEIPGVRAERPSCSEIALRIAEEAGVKPKRESLIAASLGIYADSVKLLKADGDTLRTLASAVDEIGPLEQYLGKSEENPSLKMAKIKALSRLHIYETKSGVVCATHVDAYESDVANMLVSAGCDVAVVASRHGGEVRAVFRSPSVNVAELAAKAAELLGGRGGGHRGAAALAAARKLRKDELPALLEELVRLIDASAMPLR</sequence>
<protein>
    <submittedName>
        <fullName evidence="1">Bifunctional oligoribonuclease/PAP phosphatase NrnA</fullName>
        <ecNumber evidence="1">3.1.3.7</ecNumber>
    </submittedName>
</protein>
<evidence type="ECO:0000313" key="1">
    <source>
        <dbReference type="EMBL" id="MFB6490512.1"/>
    </source>
</evidence>
<accession>A0ACC6V0C3</accession>
<keyword evidence="1" id="KW-0378">Hydrolase</keyword>
<reference evidence="1" key="1">
    <citation type="submission" date="2024-07" db="EMBL/GenBank/DDBJ databases">
        <title>Metagenome and Metagenome-Assembled Genomes of Archaea from a hot spring from the geothermal field of Los Azufres, Mexico.</title>
        <authorList>
            <person name="Marin-Paredes R."/>
            <person name="Martinez-Romero E."/>
            <person name="Servin-Garciduenas L.E."/>
        </authorList>
    </citation>
    <scope>NUCLEOTIDE SEQUENCE</scope>
</reference>
<dbReference type="EMBL" id="JZWT02000010">
    <property type="protein sequence ID" value="MFB6490512.1"/>
    <property type="molecule type" value="Genomic_DNA"/>
</dbReference>
<name>A0ACC6V0C3_9CREN</name>
<organism evidence="1 2">
    <name type="scientific">Thermoproteus sp. AZ2</name>
    <dbReference type="NCBI Taxonomy" id="1609232"/>
    <lineage>
        <taxon>Archaea</taxon>
        <taxon>Thermoproteota</taxon>
        <taxon>Thermoprotei</taxon>
        <taxon>Thermoproteales</taxon>
        <taxon>Thermoproteaceae</taxon>
        <taxon>Thermoproteus</taxon>
    </lineage>
</organism>
<comment type="caution">
    <text evidence="1">The sequence shown here is derived from an EMBL/GenBank/DDBJ whole genome shotgun (WGS) entry which is preliminary data.</text>
</comment>
<dbReference type="EC" id="3.1.3.7" evidence="1"/>
<dbReference type="Proteomes" id="UP000033636">
    <property type="component" value="Unassembled WGS sequence"/>
</dbReference>
<proteinExistence type="predicted"/>